<dbReference type="Pfam" id="PF00623">
    <property type="entry name" value="RNA_pol_Rpb1_2"/>
    <property type="match status" value="1"/>
</dbReference>
<dbReference type="InterPro" id="IPR007066">
    <property type="entry name" value="RNA_pol_Rpb1_3"/>
</dbReference>
<keyword evidence="5" id="KW-0548">Nucleotidyltransferase</keyword>
<evidence type="ECO:0000256" key="3">
    <source>
        <dbReference type="ARBA" id="ARBA00022478"/>
    </source>
</evidence>
<protein>
    <recommendedName>
        <fullName evidence="2">DNA-directed RNA polymerase</fullName>
        <ecNumber evidence="2">2.7.7.6</ecNumber>
    </recommendedName>
</protein>
<dbReference type="Proteomes" id="UP000636709">
    <property type="component" value="Unassembled WGS sequence"/>
</dbReference>
<reference evidence="9" key="1">
    <citation type="submission" date="2020-07" db="EMBL/GenBank/DDBJ databases">
        <title>Genome sequence and genetic diversity analysis of an under-domesticated orphan crop, white fonio (Digitaria exilis).</title>
        <authorList>
            <person name="Bennetzen J.L."/>
            <person name="Chen S."/>
            <person name="Ma X."/>
            <person name="Wang X."/>
            <person name="Yssel A.E.J."/>
            <person name="Chaluvadi S.R."/>
            <person name="Johnson M."/>
            <person name="Gangashetty P."/>
            <person name="Hamidou F."/>
            <person name="Sanogo M.D."/>
            <person name="Zwaenepoel A."/>
            <person name="Wallace J."/>
            <person name="Van De Peer Y."/>
            <person name="Van Deynze A."/>
        </authorList>
    </citation>
    <scope>NUCLEOTIDE SEQUENCE</scope>
    <source>
        <tissue evidence="9">Leaves</tissue>
    </source>
</reference>
<evidence type="ECO:0000313" key="10">
    <source>
        <dbReference type="Proteomes" id="UP000636709"/>
    </source>
</evidence>
<dbReference type="SMART" id="SM00663">
    <property type="entry name" value="RPOLA_N"/>
    <property type="match status" value="1"/>
</dbReference>
<evidence type="ECO:0000256" key="2">
    <source>
        <dbReference type="ARBA" id="ARBA00012418"/>
    </source>
</evidence>
<dbReference type="Gene3D" id="1.10.274.100">
    <property type="entry name" value="RNA polymerase Rpb1, domain 3"/>
    <property type="match status" value="1"/>
</dbReference>
<dbReference type="InterPro" id="IPR042102">
    <property type="entry name" value="RNA_pol_Rpb1_3_sf"/>
</dbReference>
<comment type="caution">
    <text evidence="9">The sequence shown here is derived from an EMBL/GenBank/DDBJ whole genome shotgun (WGS) entry which is preliminary data.</text>
</comment>
<keyword evidence="3" id="KW-0240">DNA-directed RNA polymerase</keyword>
<organism evidence="9 10">
    <name type="scientific">Digitaria exilis</name>
    <dbReference type="NCBI Taxonomy" id="1010633"/>
    <lineage>
        <taxon>Eukaryota</taxon>
        <taxon>Viridiplantae</taxon>
        <taxon>Streptophyta</taxon>
        <taxon>Embryophyta</taxon>
        <taxon>Tracheophyta</taxon>
        <taxon>Spermatophyta</taxon>
        <taxon>Magnoliopsida</taxon>
        <taxon>Liliopsida</taxon>
        <taxon>Poales</taxon>
        <taxon>Poaceae</taxon>
        <taxon>PACMAD clade</taxon>
        <taxon>Panicoideae</taxon>
        <taxon>Panicodae</taxon>
        <taxon>Paniceae</taxon>
        <taxon>Anthephorinae</taxon>
        <taxon>Digitaria</taxon>
    </lineage>
</organism>
<evidence type="ECO:0000256" key="5">
    <source>
        <dbReference type="ARBA" id="ARBA00022695"/>
    </source>
</evidence>
<evidence type="ECO:0000256" key="4">
    <source>
        <dbReference type="ARBA" id="ARBA00022679"/>
    </source>
</evidence>
<dbReference type="Pfam" id="PF04983">
    <property type="entry name" value="RNA_pol_Rpb1_3"/>
    <property type="match status" value="1"/>
</dbReference>
<evidence type="ECO:0000256" key="6">
    <source>
        <dbReference type="ARBA" id="ARBA00023163"/>
    </source>
</evidence>
<name>A0A835ECQ1_9POAL</name>
<keyword evidence="4" id="KW-0808">Transferase</keyword>
<dbReference type="Gene3D" id="2.40.40.20">
    <property type="match status" value="1"/>
</dbReference>
<dbReference type="OrthoDB" id="693021at2759"/>
<proteinExistence type="inferred from homology"/>
<dbReference type="PANTHER" id="PTHR19376:SF11">
    <property type="entry name" value="DNA-DIRECTED RNA POLYMERASE I SUBUNIT RPA1"/>
    <property type="match status" value="1"/>
</dbReference>
<dbReference type="SUPFAM" id="SSF64484">
    <property type="entry name" value="beta and beta-prime subunits of DNA dependent RNA-polymerase"/>
    <property type="match status" value="1"/>
</dbReference>
<dbReference type="PANTHER" id="PTHR19376">
    <property type="entry name" value="DNA-DIRECTED RNA POLYMERASE"/>
    <property type="match status" value="1"/>
</dbReference>
<evidence type="ECO:0000313" key="9">
    <source>
        <dbReference type="EMBL" id="KAF8687746.1"/>
    </source>
</evidence>
<accession>A0A835ECQ1</accession>
<sequence>MMGKRVNYACRSVISPDPYLAVNEIGIPPVFATRLTYPEKVTPWNAKELQEAIRNGADIHPDEISRAEAMNIVNANAQYIGPRSGDVVRGLIQDHIVSAVLLTKQDTLLSREEYSHLVCGSCVPSNRSSRQPGKKLSAIKDDGALELVLPAILKPKPLWTGKQVRCF</sequence>
<gene>
    <name evidence="9" type="ORF">HU200_042677</name>
</gene>
<dbReference type="Gene3D" id="3.30.1490.180">
    <property type="entry name" value="RNA polymerase ii"/>
    <property type="match status" value="1"/>
</dbReference>
<comment type="catalytic activity">
    <reaction evidence="7">
        <text>RNA(n) + a ribonucleoside 5'-triphosphate = RNA(n+1) + diphosphate</text>
        <dbReference type="Rhea" id="RHEA:21248"/>
        <dbReference type="Rhea" id="RHEA-COMP:14527"/>
        <dbReference type="Rhea" id="RHEA-COMP:17342"/>
        <dbReference type="ChEBI" id="CHEBI:33019"/>
        <dbReference type="ChEBI" id="CHEBI:61557"/>
        <dbReference type="ChEBI" id="CHEBI:140395"/>
        <dbReference type="EC" id="2.7.7.6"/>
    </reaction>
</comment>
<keyword evidence="10" id="KW-1185">Reference proteome</keyword>
<dbReference type="EMBL" id="JACEFO010002054">
    <property type="protein sequence ID" value="KAF8687746.1"/>
    <property type="molecule type" value="Genomic_DNA"/>
</dbReference>
<feature type="domain" description="RNA polymerase N-terminal" evidence="8">
    <location>
        <begin position="1"/>
        <end position="103"/>
    </location>
</feature>
<comment type="similarity">
    <text evidence="1">Belongs to the RNA polymerase beta' chain family.</text>
</comment>
<dbReference type="GO" id="GO:0003677">
    <property type="term" value="F:DNA binding"/>
    <property type="evidence" value="ECO:0007669"/>
    <property type="project" value="InterPro"/>
</dbReference>
<dbReference type="EC" id="2.7.7.6" evidence="2"/>
<evidence type="ECO:0000256" key="1">
    <source>
        <dbReference type="ARBA" id="ARBA00006460"/>
    </source>
</evidence>
<evidence type="ECO:0000256" key="7">
    <source>
        <dbReference type="ARBA" id="ARBA00048552"/>
    </source>
</evidence>
<dbReference type="GO" id="GO:0003899">
    <property type="term" value="F:DNA-directed RNA polymerase activity"/>
    <property type="evidence" value="ECO:0007669"/>
    <property type="project" value="UniProtKB-EC"/>
</dbReference>
<dbReference type="AlphaFoldDB" id="A0A835ECQ1"/>
<dbReference type="InterPro" id="IPR045867">
    <property type="entry name" value="DNA-dir_RpoC_beta_prime"/>
</dbReference>
<evidence type="ECO:0000259" key="8">
    <source>
        <dbReference type="SMART" id="SM00663"/>
    </source>
</evidence>
<keyword evidence="6" id="KW-0804">Transcription</keyword>
<dbReference type="InterPro" id="IPR000722">
    <property type="entry name" value="RNA_pol_asu"/>
</dbReference>
<dbReference type="GO" id="GO:0006351">
    <property type="term" value="P:DNA-templated transcription"/>
    <property type="evidence" value="ECO:0007669"/>
    <property type="project" value="InterPro"/>
</dbReference>
<dbReference type="GO" id="GO:0005736">
    <property type="term" value="C:RNA polymerase I complex"/>
    <property type="evidence" value="ECO:0007669"/>
    <property type="project" value="TreeGrafter"/>
</dbReference>
<dbReference type="InterPro" id="IPR006592">
    <property type="entry name" value="RNA_pol_N"/>
</dbReference>